<dbReference type="EMBL" id="LGUT01004343">
    <property type="protein sequence ID" value="KOG53750.1"/>
    <property type="molecule type" value="Genomic_DNA"/>
</dbReference>
<gene>
    <name evidence="10" type="ORF">ADK38_44135</name>
</gene>
<dbReference type="Gene3D" id="1.10.10.10">
    <property type="entry name" value="Winged helix-like DNA-binding domain superfamily/Winged helix DNA-binding domain"/>
    <property type="match status" value="1"/>
</dbReference>
<dbReference type="Proteomes" id="UP000037020">
    <property type="component" value="Unassembled WGS sequence"/>
</dbReference>
<dbReference type="PROSITE" id="PS50110">
    <property type="entry name" value="RESPONSE_REGULATORY"/>
    <property type="match status" value="1"/>
</dbReference>
<dbReference type="InterPro" id="IPR001789">
    <property type="entry name" value="Sig_transdc_resp-reg_receiver"/>
</dbReference>
<dbReference type="InterPro" id="IPR001867">
    <property type="entry name" value="OmpR/PhoB-type_DNA-bd"/>
</dbReference>
<dbReference type="InterPro" id="IPR016032">
    <property type="entry name" value="Sig_transdc_resp-reg_C-effctor"/>
</dbReference>
<dbReference type="Pfam" id="PF00486">
    <property type="entry name" value="Trans_reg_C"/>
    <property type="match status" value="1"/>
</dbReference>
<evidence type="ECO:0000313" key="11">
    <source>
        <dbReference type="Proteomes" id="UP000037020"/>
    </source>
</evidence>
<dbReference type="InterPro" id="IPR036388">
    <property type="entry name" value="WH-like_DNA-bd_sf"/>
</dbReference>
<accession>A0ABR5ISG6</accession>
<evidence type="ECO:0000259" key="8">
    <source>
        <dbReference type="PROSITE" id="PS50110"/>
    </source>
</evidence>
<keyword evidence="3" id="KW-0805">Transcription regulation</keyword>
<sequence length="147" mass="16411">VLERTRDMADLPVLLLTARGAESDRVRGLRAGADDYLPKPFGNEEFLARVEALLRRAGPAQWAVADGAPGLHLVPERRSALWQGHEVRLSGIEYRLLQTLVRNRGRVVTTEQLLARVWGDPEGVGAERVKFAVLRVRRKLRQAAGDE</sequence>
<dbReference type="PANTHER" id="PTHR48111:SF1">
    <property type="entry name" value="TWO-COMPONENT RESPONSE REGULATOR ORR33"/>
    <property type="match status" value="1"/>
</dbReference>
<dbReference type="InterPro" id="IPR039420">
    <property type="entry name" value="WalR-like"/>
</dbReference>
<feature type="domain" description="OmpR/PhoB-type" evidence="9">
    <location>
        <begin position="59"/>
        <end position="147"/>
    </location>
</feature>
<dbReference type="InterPro" id="IPR011006">
    <property type="entry name" value="CheY-like_superfamily"/>
</dbReference>
<organism evidence="10 11">
    <name type="scientific">Streptomyces varsoviensis</name>
    <dbReference type="NCBI Taxonomy" id="67373"/>
    <lineage>
        <taxon>Bacteria</taxon>
        <taxon>Bacillati</taxon>
        <taxon>Actinomycetota</taxon>
        <taxon>Actinomycetes</taxon>
        <taxon>Kitasatosporales</taxon>
        <taxon>Streptomycetaceae</taxon>
        <taxon>Streptomyces</taxon>
    </lineage>
</organism>
<keyword evidence="4 7" id="KW-0238">DNA-binding</keyword>
<keyword evidence="11" id="KW-1185">Reference proteome</keyword>
<dbReference type="SUPFAM" id="SSF52172">
    <property type="entry name" value="CheY-like"/>
    <property type="match status" value="1"/>
</dbReference>
<evidence type="ECO:0000256" key="7">
    <source>
        <dbReference type="PROSITE-ProRule" id="PRU01091"/>
    </source>
</evidence>
<comment type="caution">
    <text evidence="6">Lacks conserved residue(s) required for the propagation of feature annotation.</text>
</comment>
<feature type="DNA-binding region" description="OmpR/PhoB-type" evidence="7">
    <location>
        <begin position="59"/>
        <end position="147"/>
    </location>
</feature>
<evidence type="ECO:0000256" key="3">
    <source>
        <dbReference type="ARBA" id="ARBA00023015"/>
    </source>
</evidence>
<dbReference type="PANTHER" id="PTHR48111">
    <property type="entry name" value="REGULATOR OF RPOS"/>
    <property type="match status" value="1"/>
</dbReference>
<evidence type="ECO:0000256" key="4">
    <source>
        <dbReference type="ARBA" id="ARBA00023125"/>
    </source>
</evidence>
<dbReference type="SMART" id="SM00862">
    <property type="entry name" value="Trans_reg_C"/>
    <property type="match status" value="1"/>
</dbReference>
<evidence type="ECO:0000256" key="5">
    <source>
        <dbReference type="ARBA" id="ARBA00023163"/>
    </source>
</evidence>
<name>A0ABR5ISG6_9ACTN</name>
<keyword evidence="2" id="KW-0902">Two-component regulatory system</keyword>
<dbReference type="CDD" id="cd00383">
    <property type="entry name" value="trans_reg_C"/>
    <property type="match status" value="1"/>
</dbReference>
<evidence type="ECO:0000256" key="2">
    <source>
        <dbReference type="ARBA" id="ARBA00023012"/>
    </source>
</evidence>
<feature type="domain" description="Response regulatory" evidence="8">
    <location>
        <begin position="1"/>
        <end position="54"/>
    </location>
</feature>
<dbReference type="PROSITE" id="PS51755">
    <property type="entry name" value="OMPR_PHOB"/>
    <property type="match status" value="1"/>
</dbReference>
<feature type="non-terminal residue" evidence="10">
    <location>
        <position position="1"/>
    </location>
</feature>
<feature type="non-terminal residue" evidence="10">
    <location>
        <position position="147"/>
    </location>
</feature>
<dbReference type="SUPFAM" id="SSF46894">
    <property type="entry name" value="C-terminal effector domain of the bipartite response regulators"/>
    <property type="match status" value="1"/>
</dbReference>
<reference evidence="10 11" key="1">
    <citation type="submission" date="2015-07" db="EMBL/GenBank/DDBJ databases">
        <authorList>
            <person name="Ju K.-S."/>
            <person name="Doroghazi J.R."/>
            <person name="Metcalf W.W."/>
        </authorList>
    </citation>
    <scope>NUCLEOTIDE SEQUENCE [LARGE SCALE GENOMIC DNA]</scope>
    <source>
        <strain evidence="10 11">NRRL B-3589</strain>
    </source>
</reference>
<keyword evidence="1" id="KW-0597">Phosphoprotein</keyword>
<protein>
    <submittedName>
        <fullName evidence="10">Transcriptional regulator</fullName>
    </submittedName>
</protein>
<evidence type="ECO:0000313" key="10">
    <source>
        <dbReference type="EMBL" id="KOG53750.1"/>
    </source>
</evidence>
<evidence type="ECO:0000256" key="6">
    <source>
        <dbReference type="PROSITE-ProRule" id="PRU00169"/>
    </source>
</evidence>
<dbReference type="Pfam" id="PF00072">
    <property type="entry name" value="Response_reg"/>
    <property type="match status" value="1"/>
</dbReference>
<proteinExistence type="predicted"/>
<dbReference type="Gene3D" id="6.10.250.690">
    <property type="match status" value="1"/>
</dbReference>
<evidence type="ECO:0000259" key="9">
    <source>
        <dbReference type="PROSITE" id="PS51755"/>
    </source>
</evidence>
<comment type="caution">
    <text evidence="10">The sequence shown here is derived from an EMBL/GenBank/DDBJ whole genome shotgun (WGS) entry which is preliminary data.</text>
</comment>
<evidence type="ECO:0000256" key="1">
    <source>
        <dbReference type="ARBA" id="ARBA00022553"/>
    </source>
</evidence>
<keyword evidence="5" id="KW-0804">Transcription</keyword>